<dbReference type="InterPro" id="IPR032830">
    <property type="entry name" value="XPB/Ssl2_N"/>
</dbReference>
<dbReference type="EMBL" id="JXAK01000012">
    <property type="protein sequence ID" value="KIL41153.1"/>
    <property type="molecule type" value="Genomic_DNA"/>
</dbReference>
<proteinExistence type="predicted"/>
<name>A0ABR5AJY1_9BACL</name>
<evidence type="ECO:0000313" key="2">
    <source>
        <dbReference type="EMBL" id="KIL41153.1"/>
    </source>
</evidence>
<dbReference type="Pfam" id="PF13625">
    <property type="entry name" value="Helicase_C_3"/>
    <property type="match status" value="1"/>
</dbReference>
<reference evidence="2 3" key="1">
    <citation type="submission" date="2014-12" db="EMBL/GenBank/DDBJ databases">
        <title>Draft genome sequence of Paenibacillus kamchatkensis strain B-2647.</title>
        <authorList>
            <person name="Karlyshev A.V."/>
            <person name="Kudryashova E.B."/>
        </authorList>
    </citation>
    <scope>NUCLEOTIDE SEQUENCE [LARGE SCALE GENOMIC DNA]</scope>
    <source>
        <strain evidence="2 3">VKM B-2647</strain>
    </source>
</reference>
<feature type="domain" description="Helicase XPB/Ssl2 N-terminal" evidence="1">
    <location>
        <begin position="352"/>
        <end position="437"/>
    </location>
</feature>
<protein>
    <recommendedName>
        <fullName evidence="1">Helicase XPB/Ssl2 N-terminal domain-containing protein</fullName>
    </recommendedName>
</protein>
<dbReference type="RefSeq" id="WP_041047244.1">
    <property type="nucleotide sequence ID" value="NZ_JXAK01000012.1"/>
</dbReference>
<dbReference type="Proteomes" id="UP000031967">
    <property type="component" value="Unassembled WGS sequence"/>
</dbReference>
<keyword evidence="3" id="KW-1185">Reference proteome</keyword>
<organism evidence="2 3">
    <name type="scientific">Gordoniibacillus kamchatkensis</name>
    <dbReference type="NCBI Taxonomy" id="1590651"/>
    <lineage>
        <taxon>Bacteria</taxon>
        <taxon>Bacillati</taxon>
        <taxon>Bacillota</taxon>
        <taxon>Bacilli</taxon>
        <taxon>Bacillales</taxon>
        <taxon>Paenibacillaceae</taxon>
        <taxon>Gordoniibacillus</taxon>
    </lineage>
</organism>
<accession>A0ABR5AJY1</accession>
<comment type="caution">
    <text evidence="2">The sequence shown here is derived from an EMBL/GenBank/DDBJ whole genome shotgun (WGS) entry which is preliminary data.</text>
</comment>
<evidence type="ECO:0000313" key="3">
    <source>
        <dbReference type="Proteomes" id="UP000031967"/>
    </source>
</evidence>
<evidence type="ECO:0000259" key="1">
    <source>
        <dbReference type="Pfam" id="PF13625"/>
    </source>
</evidence>
<sequence length="615" mass="67225">MMVREALRKLPPRAQQQLERHPLLRKMRGDAPLASLERLYATQEGVRALLGKLSGPERITIMAVVSHFANMPFDEAALVKRAGGEAPGLSLRIGLAGLCAAGIIVPVRKAWGERLYTLPYDALGAWQSVLFGELEADIPGESVELTTSCYGCLDDDLFALLTYAAKQELALTKAGAIHKRHMQALRGLLQTAGSEPLQRLGLAYDHSDVYDAGTAIMLDAALRLALLAPDGGALRLAPERLRAWLRLPRSRRLAALRAALLSRLWPGDALGQHAAAAALHAPRGAWLALPRLAAWLASGAGTDAPLAERTALSWLEPLAALGWLELGRSVPTGQLAFRVPAEDAAAASGCFYVQPDFEIVVPPDVPAAVRWELGCCAEHAATDQVYTYRITKESIQFGCENGWTADAIETFMETYGMYELPDNVRQAIRHWAASSGRGSLARPPSPRCESGETASRRAYEYPGVLEMDTEIGPFNQRGTGAYTECDAIPDTFAPDAAEVGKGLLQTSDPLFGCELEPELPEVSDALPDLRRIPDAWWKDYRGYHASTRKQLIRTAIEWQSLLRLRTGGQERTVAPQRLLEERDGWCFIGLEQGSEIRIRGDAWDDMKLIVPGVND</sequence>
<gene>
    <name evidence="2" type="ORF">SD70_08960</name>
</gene>